<dbReference type="PANTHER" id="PTHR13604">
    <property type="entry name" value="DC12-RELATED"/>
    <property type="match status" value="1"/>
</dbReference>
<accession>A0A2N6VMF4</accession>
<evidence type="ECO:0000256" key="3">
    <source>
        <dbReference type="ARBA" id="ARBA00022763"/>
    </source>
</evidence>
<evidence type="ECO:0000256" key="5">
    <source>
        <dbReference type="ARBA" id="ARBA00023124"/>
    </source>
</evidence>
<dbReference type="InterPro" id="IPR003738">
    <property type="entry name" value="SRAP"/>
</dbReference>
<dbReference type="InterPro" id="IPR036590">
    <property type="entry name" value="SRAP-like"/>
</dbReference>
<dbReference type="EC" id="3.4.-.-" evidence="8"/>
<evidence type="ECO:0000256" key="6">
    <source>
        <dbReference type="ARBA" id="ARBA00023125"/>
    </source>
</evidence>
<gene>
    <name evidence="9" type="ORF">CJ199_09535</name>
</gene>
<dbReference type="SUPFAM" id="SSF143081">
    <property type="entry name" value="BB1717-like"/>
    <property type="match status" value="1"/>
</dbReference>
<dbReference type="AlphaFoldDB" id="A0A2N6VMF4"/>
<keyword evidence="3" id="KW-0227">DNA damage</keyword>
<proteinExistence type="inferred from homology"/>
<name>A0A2N6VMF4_9MICO</name>
<dbReference type="GO" id="GO:0006508">
    <property type="term" value="P:proteolysis"/>
    <property type="evidence" value="ECO:0007669"/>
    <property type="project" value="UniProtKB-KW"/>
</dbReference>
<dbReference type="GO" id="GO:0106300">
    <property type="term" value="P:protein-DNA covalent cross-linking repair"/>
    <property type="evidence" value="ECO:0007669"/>
    <property type="project" value="InterPro"/>
</dbReference>
<keyword evidence="6" id="KW-0238">DNA-binding</keyword>
<dbReference type="Gene3D" id="3.90.1680.10">
    <property type="entry name" value="SOS response associated peptidase-like"/>
    <property type="match status" value="1"/>
</dbReference>
<dbReference type="GO" id="GO:0003697">
    <property type="term" value="F:single-stranded DNA binding"/>
    <property type="evidence" value="ECO:0007669"/>
    <property type="project" value="InterPro"/>
</dbReference>
<reference evidence="9 10" key="1">
    <citation type="submission" date="2017-09" db="EMBL/GenBank/DDBJ databases">
        <title>Bacterial strain isolated from the female urinary microbiota.</title>
        <authorList>
            <person name="Thomas-White K."/>
            <person name="Kumar N."/>
            <person name="Forster S."/>
            <person name="Putonti C."/>
            <person name="Lawley T."/>
            <person name="Wolfe A.J."/>
        </authorList>
    </citation>
    <scope>NUCLEOTIDE SEQUENCE [LARGE SCALE GENOMIC DNA]</scope>
    <source>
        <strain evidence="9 10">UMB1301</strain>
    </source>
</reference>
<keyword evidence="4 8" id="KW-0378">Hydrolase</keyword>
<sequence length="234" mass="26108">MASDPADVGRELGVEHERYAFSPRYNVPPGSALPIVLDSVSDTGEIDRRLETAGWGLVPGWAKDLKIGFRAFNARSETVAEKPMFRSAFVRRRCVIPVNGYYEWAVEAGEKTPWLMHGDGWLFLAGLYEFAKCEALDVPESDPRVADGWYVSTTILTMPSHGHLESVHDRMPVVLDRSGIDRWCEPTETKADALGVLDSVLRDVDVDRVERYRVSKAVGNVRNDGPELMEAVES</sequence>
<comment type="caution">
    <text evidence="9">The sequence shown here is derived from an EMBL/GenBank/DDBJ whole genome shotgun (WGS) entry which is preliminary data.</text>
</comment>
<keyword evidence="7" id="KW-0456">Lyase</keyword>
<dbReference type="PANTHER" id="PTHR13604:SF0">
    <property type="entry name" value="ABASIC SITE PROCESSING PROTEIN HMCES"/>
    <property type="match status" value="1"/>
</dbReference>
<keyword evidence="5" id="KW-0190">Covalent protein-DNA linkage</keyword>
<evidence type="ECO:0000313" key="9">
    <source>
        <dbReference type="EMBL" id="PMD05304.1"/>
    </source>
</evidence>
<dbReference type="Pfam" id="PF02586">
    <property type="entry name" value="SRAP"/>
    <property type="match status" value="1"/>
</dbReference>
<evidence type="ECO:0000256" key="1">
    <source>
        <dbReference type="ARBA" id="ARBA00008136"/>
    </source>
</evidence>
<dbReference type="GO" id="GO:0008233">
    <property type="term" value="F:peptidase activity"/>
    <property type="evidence" value="ECO:0007669"/>
    <property type="project" value="UniProtKB-KW"/>
</dbReference>
<evidence type="ECO:0000313" key="10">
    <source>
        <dbReference type="Proteomes" id="UP000235598"/>
    </source>
</evidence>
<dbReference type="Proteomes" id="UP000235598">
    <property type="component" value="Unassembled WGS sequence"/>
</dbReference>
<dbReference type="EMBL" id="PNHK01000003">
    <property type="protein sequence ID" value="PMD05304.1"/>
    <property type="molecule type" value="Genomic_DNA"/>
</dbReference>
<dbReference type="RefSeq" id="WP_102239243.1">
    <property type="nucleotide sequence ID" value="NZ_BAAAIM010000006.1"/>
</dbReference>
<dbReference type="GO" id="GO:0016829">
    <property type="term" value="F:lyase activity"/>
    <property type="evidence" value="ECO:0007669"/>
    <property type="project" value="UniProtKB-KW"/>
</dbReference>
<evidence type="ECO:0000256" key="4">
    <source>
        <dbReference type="ARBA" id="ARBA00022801"/>
    </source>
</evidence>
<comment type="similarity">
    <text evidence="1 8">Belongs to the SOS response-associated peptidase family.</text>
</comment>
<evidence type="ECO:0000256" key="2">
    <source>
        <dbReference type="ARBA" id="ARBA00022670"/>
    </source>
</evidence>
<evidence type="ECO:0000256" key="7">
    <source>
        <dbReference type="ARBA" id="ARBA00023239"/>
    </source>
</evidence>
<organism evidence="9 10">
    <name type="scientific">Brevibacterium paucivorans</name>
    <dbReference type="NCBI Taxonomy" id="170994"/>
    <lineage>
        <taxon>Bacteria</taxon>
        <taxon>Bacillati</taxon>
        <taxon>Actinomycetota</taxon>
        <taxon>Actinomycetes</taxon>
        <taxon>Micrococcales</taxon>
        <taxon>Brevibacteriaceae</taxon>
        <taxon>Brevibacterium</taxon>
    </lineage>
</organism>
<evidence type="ECO:0000256" key="8">
    <source>
        <dbReference type="RuleBase" id="RU364100"/>
    </source>
</evidence>
<keyword evidence="2 8" id="KW-0645">Protease</keyword>
<dbReference type="OrthoDB" id="9782620at2"/>
<protein>
    <recommendedName>
        <fullName evidence="8">Abasic site processing protein</fullName>
        <ecNumber evidence="8">3.4.-.-</ecNumber>
    </recommendedName>
</protein>